<keyword evidence="1" id="KW-0472">Membrane</keyword>
<proteinExistence type="predicted"/>
<dbReference type="Pfam" id="PF00990">
    <property type="entry name" value="GGDEF"/>
    <property type="match status" value="1"/>
</dbReference>
<protein>
    <submittedName>
        <fullName evidence="3">Diguanylate cyclase (GGDEF)-like protein</fullName>
    </submittedName>
</protein>
<dbReference type="PROSITE" id="PS50887">
    <property type="entry name" value="GGDEF"/>
    <property type="match status" value="1"/>
</dbReference>
<dbReference type="SUPFAM" id="SSF55073">
    <property type="entry name" value="Nucleotide cyclase"/>
    <property type="match status" value="1"/>
</dbReference>
<dbReference type="InterPro" id="IPR043128">
    <property type="entry name" value="Rev_trsase/Diguanyl_cyclase"/>
</dbReference>
<keyword evidence="1" id="KW-1133">Transmembrane helix</keyword>
<feature type="transmembrane region" description="Helical" evidence="1">
    <location>
        <begin position="287"/>
        <end position="308"/>
    </location>
</feature>
<evidence type="ECO:0000313" key="3">
    <source>
        <dbReference type="EMBL" id="PWJ23849.1"/>
    </source>
</evidence>
<sequence length="636" mass="72512">MKKSITKALIIVISIVMLFTLLINYVLRIQLIHSNVEEKSADLFWQIENMIKKNEQDLAQIKSDFADDCLIRARMAAYVAQHYPEVINSREEAIGVAELLQVDEIHFFNTEGEIYAGTHPEYYHYNFNSGEQMKFFLPMLEDHSLELCQDITPNTAEQKLMQYAAVWMEDGSGIVQIGLEPQRVLKAMEGRTFSSVFSLIPTDSATVLYAIDPDSYEIVSCTAPEYIGKNAEELGLELDGHSDKLTVAHPTIDGRKNYCAIKDSDSLILARTYLESSLYKQVLTDTWLLATDIVFLSVLAIIFIYIYLDRKIVKGIIAINKKLYEIEQGGTDILFSEDTVPELAELSTHINAMLKSVLSSTKKMSIALELSRIPIGLYEYIPGSKRVVATSRVRDILMLTDEEYNYILGHPELIPQKEQQLKKNALHQSDNIYRLPGTVERYVRFEEFTYEESNLAILIDVTQEVREKRHIEQERDIESLTGLFNRRAFYAKMDEIFMNGKPLNYSALIMIDADKLKETNDLYGHRGGDLYLKKIAGVIETYHHGNAVAARLGGDEFVLCIYDCPDKGEIDSIIKDITADQDGYTVALDDHVEITVHFSMGYALYPEEGDNYHSLLELADERMYQNKKTRNGPLVR</sequence>
<dbReference type="AlphaFoldDB" id="A0A2Y9BKJ6"/>
<comment type="caution">
    <text evidence="3">The sequence shown here is derived from an EMBL/GenBank/DDBJ whole genome shotgun (WGS) entry which is preliminary data.</text>
</comment>
<dbReference type="SMART" id="SM00267">
    <property type="entry name" value="GGDEF"/>
    <property type="match status" value="1"/>
</dbReference>
<dbReference type="Proteomes" id="UP000245845">
    <property type="component" value="Unassembled WGS sequence"/>
</dbReference>
<dbReference type="NCBIfam" id="TIGR00254">
    <property type="entry name" value="GGDEF"/>
    <property type="match status" value="1"/>
</dbReference>
<dbReference type="Gene3D" id="3.30.70.270">
    <property type="match status" value="1"/>
</dbReference>
<dbReference type="InterPro" id="IPR000160">
    <property type="entry name" value="GGDEF_dom"/>
</dbReference>
<dbReference type="RefSeq" id="WP_181368783.1">
    <property type="nucleotide sequence ID" value="NZ_BAAACK010000025.1"/>
</dbReference>
<evidence type="ECO:0000256" key="1">
    <source>
        <dbReference type="SAM" id="Phobius"/>
    </source>
</evidence>
<dbReference type="InterPro" id="IPR029787">
    <property type="entry name" value="Nucleotide_cyclase"/>
</dbReference>
<keyword evidence="4" id="KW-1185">Reference proteome</keyword>
<accession>A0A2Y9BKJ6</accession>
<dbReference type="PANTHER" id="PTHR46663:SF2">
    <property type="entry name" value="GGDEF DOMAIN-CONTAINING PROTEIN"/>
    <property type="match status" value="1"/>
</dbReference>
<dbReference type="CDD" id="cd01949">
    <property type="entry name" value="GGDEF"/>
    <property type="match status" value="1"/>
</dbReference>
<gene>
    <name evidence="3" type="ORF">A8806_11295</name>
</gene>
<name>A0A2Y9BKJ6_9FIRM</name>
<organism evidence="3 4">
    <name type="scientific">Faecalicatena orotica</name>
    <dbReference type="NCBI Taxonomy" id="1544"/>
    <lineage>
        <taxon>Bacteria</taxon>
        <taxon>Bacillati</taxon>
        <taxon>Bacillota</taxon>
        <taxon>Clostridia</taxon>
        <taxon>Lachnospirales</taxon>
        <taxon>Lachnospiraceae</taxon>
        <taxon>Faecalicatena</taxon>
    </lineage>
</organism>
<dbReference type="PANTHER" id="PTHR46663">
    <property type="entry name" value="DIGUANYLATE CYCLASE DGCT-RELATED"/>
    <property type="match status" value="1"/>
</dbReference>
<dbReference type="EMBL" id="QGDL01000012">
    <property type="protein sequence ID" value="PWJ23849.1"/>
    <property type="molecule type" value="Genomic_DNA"/>
</dbReference>
<evidence type="ECO:0000259" key="2">
    <source>
        <dbReference type="PROSITE" id="PS50887"/>
    </source>
</evidence>
<reference evidence="3 4" key="1">
    <citation type="submission" date="2018-05" db="EMBL/GenBank/DDBJ databases">
        <title>The Hungate 1000. A catalogue of reference genomes from the rumen microbiome.</title>
        <authorList>
            <person name="Kelly W."/>
        </authorList>
    </citation>
    <scope>NUCLEOTIDE SEQUENCE [LARGE SCALE GENOMIC DNA]</scope>
    <source>
        <strain evidence="3 4">NLAE-zl-C242</strain>
    </source>
</reference>
<keyword evidence="1" id="KW-0812">Transmembrane</keyword>
<evidence type="ECO:0000313" key="4">
    <source>
        <dbReference type="Proteomes" id="UP000245845"/>
    </source>
</evidence>
<dbReference type="InterPro" id="IPR052163">
    <property type="entry name" value="DGC-Regulatory_Protein"/>
</dbReference>
<feature type="domain" description="GGDEF" evidence="2">
    <location>
        <begin position="504"/>
        <end position="636"/>
    </location>
</feature>